<evidence type="ECO:0000313" key="3">
    <source>
        <dbReference type="EMBL" id="KAL0478505.1"/>
    </source>
</evidence>
<feature type="domain" description="EF-hand" evidence="2">
    <location>
        <begin position="16"/>
        <end position="51"/>
    </location>
</feature>
<dbReference type="AlphaFoldDB" id="A0AAW2YMU6"/>
<gene>
    <name evidence="3" type="ORF">AKO1_008186</name>
</gene>
<dbReference type="EMBL" id="JAOPGA020000415">
    <property type="protein sequence ID" value="KAL0478505.1"/>
    <property type="molecule type" value="Genomic_DNA"/>
</dbReference>
<dbReference type="GO" id="GO:0005509">
    <property type="term" value="F:calcium ion binding"/>
    <property type="evidence" value="ECO:0007669"/>
    <property type="project" value="InterPro"/>
</dbReference>
<feature type="region of interest" description="Disordered" evidence="1">
    <location>
        <begin position="164"/>
        <end position="191"/>
    </location>
</feature>
<organism evidence="3 4">
    <name type="scientific">Acrasis kona</name>
    <dbReference type="NCBI Taxonomy" id="1008807"/>
    <lineage>
        <taxon>Eukaryota</taxon>
        <taxon>Discoba</taxon>
        <taxon>Heterolobosea</taxon>
        <taxon>Tetramitia</taxon>
        <taxon>Eutetramitia</taxon>
        <taxon>Acrasidae</taxon>
        <taxon>Acrasis</taxon>
    </lineage>
</organism>
<dbReference type="InterPro" id="IPR002048">
    <property type="entry name" value="EF_hand_dom"/>
</dbReference>
<proteinExistence type="predicted"/>
<dbReference type="PROSITE" id="PS50222">
    <property type="entry name" value="EF_HAND_2"/>
    <property type="match status" value="1"/>
</dbReference>
<name>A0AAW2YMU6_9EUKA</name>
<dbReference type="PROSITE" id="PS00018">
    <property type="entry name" value="EF_HAND_1"/>
    <property type="match status" value="1"/>
</dbReference>
<sequence>MSEADNVAAICEVPDDVRSKIFLALEMVDVDKDNKISYYEFLYSLTELRNYRGLECISGDDVRTASPFDEKQYMKELLPVDMCWNWAATIYINKHIEGSGEQDLTSESTESDVDLRTECSNWDLNEVTKQVFGDRFDMANSSTSALNTKNSLVAVPSEINTSPCFTSDDPFNNDHATSPTATSPTSKKKELGVKQKIIQKFKNAYDSSSTIH</sequence>
<evidence type="ECO:0000313" key="4">
    <source>
        <dbReference type="Proteomes" id="UP001431209"/>
    </source>
</evidence>
<dbReference type="InterPro" id="IPR018247">
    <property type="entry name" value="EF_Hand_1_Ca_BS"/>
</dbReference>
<protein>
    <recommendedName>
        <fullName evidence="2">EF-hand domain-containing protein</fullName>
    </recommendedName>
</protein>
<dbReference type="Proteomes" id="UP001431209">
    <property type="component" value="Unassembled WGS sequence"/>
</dbReference>
<accession>A0AAW2YMU6</accession>
<comment type="caution">
    <text evidence="3">The sequence shown here is derived from an EMBL/GenBank/DDBJ whole genome shotgun (WGS) entry which is preliminary data.</text>
</comment>
<reference evidence="3 4" key="1">
    <citation type="submission" date="2024-03" db="EMBL/GenBank/DDBJ databases">
        <title>The Acrasis kona genome and developmental transcriptomes reveal deep origins of eukaryotic multicellular pathways.</title>
        <authorList>
            <person name="Sheikh S."/>
            <person name="Fu C.-J."/>
            <person name="Brown M.W."/>
            <person name="Baldauf S.L."/>
        </authorList>
    </citation>
    <scope>NUCLEOTIDE SEQUENCE [LARGE SCALE GENOMIC DNA]</scope>
    <source>
        <strain evidence="3 4">ATCC MYA-3509</strain>
    </source>
</reference>
<evidence type="ECO:0000259" key="2">
    <source>
        <dbReference type="PROSITE" id="PS50222"/>
    </source>
</evidence>
<feature type="compositionally biased region" description="Low complexity" evidence="1">
    <location>
        <begin position="176"/>
        <end position="185"/>
    </location>
</feature>
<evidence type="ECO:0000256" key="1">
    <source>
        <dbReference type="SAM" id="MobiDB-lite"/>
    </source>
</evidence>
<keyword evidence="4" id="KW-1185">Reference proteome</keyword>